<dbReference type="Proteomes" id="UP000001510">
    <property type="component" value="Chromosome"/>
</dbReference>
<reference evidence="2 3" key="1">
    <citation type="journal article" date="2007" name="DNA Res.">
        <title>Complete genomic structure of the bloom-forming toxic cyanobacterium Microcystis aeruginosa NIES-843.</title>
        <authorList>
            <person name="Kaneko T."/>
            <person name="Nakajima N."/>
            <person name="Okamoto S."/>
            <person name="Suzuki I."/>
            <person name="Tanabe Y."/>
            <person name="Tamaoki M."/>
            <person name="Nakamura Y."/>
            <person name="Kasai F."/>
            <person name="Watanabe A."/>
            <person name="Kawashima K."/>
            <person name="Kishida Y."/>
            <person name="Ono A."/>
            <person name="Shimizu Y."/>
            <person name="Takahashi C."/>
            <person name="Minami C."/>
            <person name="Fujishiro T."/>
            <person name="Kohara M."/>
            <person name="Katoh M."/>
            <person name="Nakazaki N."/>
            <person name="Nakayama S."/>
            <person name="Yamada M."/>
            <person name="Tabata S."/>
            <person name="Watanabe M.M."/>
        </authorList>
    </citation>
    <scope>NUCLEOTIDE SEQUENCE [LARGE SCALE GENOMIC DNA]</scope>
    <source>
        <strain evidence="3">NIES-843 / IAM M-247</strain>
    </source>
</reference>
<name>B0JGL6_MICAN</name>
<accession>B0JGL6</accession>
<evidence type="ECO:0000313" key="2">
    <source>
        <dbReference type="EMBL" id="BAG05282.1"/>
    </source>
</evidence>
<organism evidence="2 3">
    <name type="scientific">Microcystis aeruginosa (strain NIES-843 / IAM M-2473)</name>
    <dbReference type="NCBI Taxonomy" id="449447"/>
    <lineage>
        <taxon>Bacteria</taxon>
        <taxon>Bacillati</taxon>
        <taxon>Cyanobacteriota</taxon>
        <taxon>Cyanophyceae</taxon>
        <taxon>Oscillatoriophycideae</taxon>
        <taxon>Chroococcales</taxon>
        <taxon>Microcystaceae</taxon>
        <taxon>Microcystis</taxon>
    </lineage>
</organism>
<gene>
    <name evidence="2" type="ordered locus">MAE_54600</name>
</gene>
<protein>
    <submittedName>
        <fullName evidence="2">Uncharacterized protein</fullName>
    </submittedName>
</protein>
<evidence type="ECO:0000313" key="3">
    <source>
        <dbReference type="Proteomes" id="UP000001510"/>
    </source>
</evidence>
<dbReference type="BioCyc" id="MAER449447:MAE_RS30910-MONOMER"/>
<dbReference type="HOGENOM" id="CLU_2569972_0_0_3"/>
<dbReference type="PaxDb" id="449447-MAE_54600"/>
<proteinExistence type="predicted"/>
<feature type="compositionally biased region" description="Basic and acidic residues" evidence="1">
    <location>
        <begin position="1"/>
        <end position="10"/>
    </location>
</feature>
<feature type="region of interest" description="Disordered" evidence="1">
    <location>
        <begin position="1"/>
        <end position="57"/>
    </location>
</feature>
<dbReference type="EMBL" id="AP009552">
    <property type="protein sequence ID" value="BAG05282.1"/>
    <property type="molecule type" value="Genomic_DNA"/>
</dbReference>
<evidence type="ECO:0000256" key="1">
    <source>
        <dbReference type="SAM" id="MobiDB-lite"/>
    </source>
</evidence>
<dbReference type="AlphaFoldDB" id="B0JGL6"/>
<dbReference type="EnsemblBacteria" id="BAG05282">
    <property type="protein sequence ID" value="BAG05282"/>
    <property type="gene ID" value="MAE_54600"/>
</dbReference>
<dbReference type="KEGG" id="mar:MAE_54600"/>
<sequence length="81" mass="9356">MPETNVEKSLRGTQNPGTFALRSRRVPLPDVRGHSVILTSPPDDRRPTTGDRLLTPPINFFSRPYLRGWTRKKKESRRSKK</sequence>
<keyword evidence="3" id="KW-1185">Reference proteome</keyword>